<dbReference type="EMBL" id="CP036298">
    <property type="protein sequence ID" value="QDV23259.1"/>
    <property type="molecule type" value="Genomic_DNA"/>
</dbReference>
<proteinExistence type="predicted"/>
<accession>A0A518G3Y5</accession>
<feature type="transmembrane region" description="Helical" evidence="1">
    <location>
        <begin position="29"/>
        <end position="46"/>
    </location>
</feature>
<name>A0A518G3Y5_9BACT</name>
<reference evidence="2 3" key="1">
    <citation type="submission" date="2019-02" db="EMBL/GenBank/DDBJ databases">
        <title>Deep-cultivation of Planctomycetes and their phenomic and genomic characterization uncovers novel biology.</title>
        <authorList>
            <person name="Wiegand S."/>
            <person name="Jogler M."/>
            <person name="Boedeker C."/>
            <person name="Pinto D."/>
            <person name="Vollmers J."/>
            <person name="Rivas-Marin E."/>
            <person name="Kohn T."/>
            <person name="Peeters S.H."/>
            <person name="Heuer A."/>
            <person name="Rast P."/>
            <person name="Oberbeckmann S."/>
            <person name="Bunk B."/>
            <person name="Jeske O."/>
            <person name="Meyerdierks A."/>
            <person name="Storesund J.E."/>
            <person name="Kallscheuer N."/>
            <person name="Luecker S."/>
            <person name="Lage O.M."/>
            <person name="Pohl T."/>
            <person name="Merkel B.J."/>
            <person name="Hornburger P."/>
            <person name="Mueller R.-W."/>
            <person name="Bruemmer F."/>
            <person name="Labrenz M."/>
            <person name="Spormann A.M."/>
            <person name="Op den Camp H."/>
            <person name="Overmann J."/>
            <person name="Amann R."/>
            <person name="Jetten M.S.M."/>
            <person name="Mascher T."/>
            <person name="Medema M.H."/>
            <person name="Devos D.P."/>
            <person name="Kaster A.-K."/>
            <person name="Ovreas L."/>
            <person name="Rohde M."/>
            <person name="Galperin M.Y."/>
            <person name="Jogler C."/>
        </authorList>
    </citation>
    <scope>NUCLEOTIDE SEQUENCE [LARGE SCALE GENOMIC DNA]</scope>
    <source>
        <strain evidence="2 3">Q31a</strain>
    </source>
</reference>
<keyword evidence="1" id="KW-0812">Transmembrane</keyword>
<evidence type="ECO:0000256" key="1">
    <source>
        <dbReference type="SAM" id="Phobius"/>
    </source>
</evidence>
<organism evidence="2 3">
    <name type="scientific">Aureliella helgolandensis</name>
    <dbReference type="NCBI Taxonomy" id="2527968"/>
    <lineage>
        <taxon>Bacteria</taxon>
        <taxon>Pseudomonadati</taxon>
        <taxon>Planctomycetota</taxon>
        <taxon>Planctomycetia</taxon>
        <taxon>Pirellulales</taxon>
        <taxon>Pirellulaceae</taxon>
        <taxon>Aureliella</taxon>
    </lineage>
</organism>
<evidence type="ECO:0008006" key="4">
    <source>
        <dbReference type="Google" id="ProtNLM"/>
    </source>
</evidence>
<evidence type="ECO:0000313" key="2">
    <source>
        <dbReference type="EMBL" id="QDV23259.1"/>
    </source>
</evidence>
<dbReference type="Proteomes" id="UP000318017">
    <property type="component" value="Chromosome"/>
</dbReference>
<gene>
    <name evidence="2" type="ORF">Q31a_15570</name>
</gene>
<dbReference type="KEGG" id="ahel:Q31a_15570"/>
<protein>
    <recommendedName>
        <fullName evidence="4">MraY-like glycosyltransferase</fullName>
    </recommendedName>
</protein>
<keyword evidence="1" id="KW-1133">Transmembrane helix</keyword>
<sequence length="105" mass="11750">MTARPKFSDEENYLVSYMKSKAAIRNSRLYAFSYLLVGGGLAAWGLAYETSLITIAGVIVIVVARLQELGLENQWAGVWQSILGKYQAAVEAYEEEVQKLRESQE</sequence>
<keyword evidence="1" id="KW-0472">Membrane</keyword>
<dbReference type="AlphaFoldDB" id="A0A518G3Y5"/>
<evidence type="ECO:0000313" key="3">
    <source>
        <dbReference type="Proteomes" id="UP000318017"/>
    </source>
</evidence>
<keyword evidence="3" id="KW-1185">Reference proteome</keyword>
<dbReference type="RefSeq" id="WP_145076032.1">
    <property type="nucleotide sequence ID" value="NZ_CP036298.1"/>
</dbReference>